<accession>A3ZN29</accession>
<evidence type="ECO:0000313" key="2">
    <source>
        <dbReference type="Proteomes" id="UP000004358"/>
    </source>
</evidence>
<dbReference type="AlphaFoldDB" id="A3ZN29"/>
<gene>
    <name evidence="1" type="ORF">DSM3645_01550</name>
</gene>
<organism evidence="1 2">
    <name type="scientific">Blastopirellula marina DSM 3645</name>
    <dbReference type="NCBI Taxonomy" id="314230"/>
    <lineage>
        <taxon>Bacteria</taxon>
        <taxon>Pseudomonadati</taxon>
        <taxon>Planctomycetota</taxon>
        <taxon>Planctomycetia</taxon>
        <taxon>Pirellulales</taxon>
        <taxon>Pirellulaceae</taxon>
        <taxon>Blastopirellula</taxon>
    </lineage>
</organism>
<dbReference type="Proteomes" id="UP000004358">
    <property type="component" value="Unassembled WGS sequence"/>
</dbReference>
<name>A3ZN29_9BACT</name>
<proteinExistence type="predicted"/>
<evidence type="ECO:0000313" key="1">
    <source>
        <dbReference type="EMBL" id="EAQ82358.1"/>
    </source>
</evidence>
<dbReference type="HOGENOM" id="CLU_1425495_0_0_0"/>
<dbReference type="RefSeq" id="WP_002650200.1">
    <property type="nucleotide sequence ID" value="NZ_AANZ01000002.1"/>
</dbReference>
<dbReference type="OrthoDB" id="9828215at2"/>
<protein>
    <submittedName>
        <fullName evidence="1">Uncharacterized protein</fullName>
    </submittedName>
</protein>
<sequence length="190" mass="19497">MNRNETLWGTHTVCAYGGIFLESRGYGLDLVASGTEGTVTINGSINVQMVSGTGVIAVASSEDSNTICISAGEEGMIKQVVGSPMVGAMISMEPELITISVGAEGEGSSISMTPESITFKVADVTFSMTPEGINEVVDDTTRSNTPAGHVLEAADGSFEVTPAAISLEAPTIEITGDGMITMEGAIVNVN</sequence>
<comment type="caution">
    <text evidence="1">The sequence shown here is derived from an EMBL/GenBank/DDBJ whole genome shotgun (WGS) entry which is preliminary data.</text>
</comment>
<dbReference type="EMBL" id="AANZ01000002">
    <property type="protein sequence ID" value="EAQ82358.1"/>
    <property type="molecule type" value="Genomic_DNA"/>
</dbReference>
<dbReference type="STRING" id="314230.DSM3645_01550"/>
<reference evidence="1 2" key="1">
    <citation type="submission" date="2006-02" db="EMBL/GenBank/DDBJ databases">
        <authorList>
            <person name="Amann R."/>
            <person name="Ferriera S."/>
            <person name="Johnson J."/>
            <person name="Kravitz S."/>
            <person name="Halpern A."/>
            <person name="Remington K."/>
            <person name="Beeson K."/>
            <person name="Tran B."/>
            <person name="Rogers Y.-H."/>
            <person name="Friedman R."/>
            <person name="Venter J.C."/>
        </authorList>
    </citation>
    <scope>NUCLEOTIDE SEQUENCE [LARGE SCALE GENOMIC DNA]</scope>
    <source>
        <strain evidence="1 2">DSM 3645</strain>
    </source>
</reference>